<keyword evidence="6" id="KW-1185">Reference proteome</keyword>
<reference evidence="5 6" key="1">
    <citation type="submission" date="2019-03" db="EMBL/GenBank/DDBJ databases">
        <title>Genomic Encyclopedia of Type Strains, Phase IV (KMG-IV): sequencing the most valuable type-strain genomes for metagenomic binning, comparative biology and taxonomic classification.</title>
        <authorList>
            <person name="Goeker M."/>
        </authorList>
    </citation>
    <scope>NUCLEOTIDE SEQUENCE [LARGE SCALE GENOMIC DNA]</scope>
    <source>
        <strain evidence="5 6">LX-B</strain>
    </source>
</reference>
<dbReference type="InterPro" id="IPR003593">
    <property type="entry name" value="AAA+_ATPase"/>
</dbReference>
<dbReference type="EMBL" id="SLUN01000016">
    <property type="protein sequence ID" value="TCL65939.1"/>
    <property type="molecule type" value="Genomic_DNA"/>
</dbReference>
<name>A0A4R1RIW8_HYDET</name>
<dbReference type="Gene3D" id="3.40.50.300">
    <property type="entry name" value="P-loop containing nucleotide triphosphate hydrolases"/>
    <property type="match status" value="1"/>
</dbReference>
<dbReference type="PROSITE" id="PS00211">
    <property type="entry name" value="ABC_TRANSPORTER_1"/>
    <property type="match status" value="1"/>
</dbReference>
<dbReference type="RefSeq" id="WP_132014899.1">
    <property type="nucleotide sequence ID" value="NZ_SLUN01000016.1"/>
</dbReference>
<dbReference type="InterPro" id="IPR047641">
    <property type="entry name" value="ABC_transpr_MalK/UgpC-like"/>
</dbReference>
<dbReference type="AlphaFoldDB" id="A0A4R1RIW8"/>
<dbReference type="InterPro" id="IPR013611">
    <property type="entry name" value="Transp-assoc_OB_typ2"/>
</dbReference>
<evidence type="ECO:0000256" key="2">
    <source>
        <dbReference type="ARBA" id="ARBA00022741"/>
    </source>
</evidence>
<dbReference type="InterPro" id="IPR005116">
    <property type="entry name" value="Transp-assoc_OB_typ1"/>
</dbReference>
<dbReference type="FunFam" id="3.40.50.300:FF:000042">
    <property type="entry name" value="Maltose/maltodextrin ABC transporter, ATP-binding protein"/>
    <property type="match status" value="1"/>
</dbReference>
<dbReference type="GO" id="GO:0140359">
    <property type="term" value="F:ABC-type transporter activity"/>
    <property type="evidence" value="ECO:0007669"/>
    <property type="project" value="UniProtKB-ARBA"/>
</dbReference>
<dbReference type="Pfam" id="PF00005">
    <property type="entry name" value="ABC_tran"/>
    <property type="match status" value="1"/>
</dbReference>
<dbReference type="GO" id="GO:0055052">
    <property type="term" value="C:ATP-binding cassette (ABC) transporter complex, substrate-binding subunit-containing"/>
    <property type="evidence" value="ECO:0007669"/>
    <property type="project" value="TreeGrafter"/>
</dbReference>
<gene>
    <name evidence="5" type="ORF">EDC14_101669</name>
</gene>
<dbReference type="Pfam" id="PF08402">
    <property type="entry name" value="TOBE_2"/>
    <property type="match status" value="1"/>
</dbReference>
<dbReference type="InterPro" id="IPR008995">
    <property type="entry name" value="Mo/tungstate-bd_C_term_dom"/>
</dbReference>
<evidence type="ECO:0000256" key="3">
    <source>
        <dbReference type="ARBA" id="ARBA00022840"/>
    </source>
</evidence>
<dbReference type="SMART" id="SM00382">
    <property type="entry name" value="AAA"/>
    <property type="match status" value="1"/>
</dbReference>
<dbReference type="PANTHER" id="PTHR43875">
    <property type="entry name" value="MALTODEXTRIN IMPORT ATP-BINDING PROTEIN MSMX"/>
    <property type="match status" value="1"/>
</dbReference>
<organism evidence="5 6">
    <name type="scientific">Hydrogenispora ethanolica</name>
    <dbReference type="NCBI Taxonomy" id="1082276"/>
    <lineage>
        <taxon>Bacteria</taxon>
        <taxon>Bacillati</taxon>
        <taxon>Bacillota</taxon>
        <taxon>Hydrogenispora</taxon>
    </lineage>
</organism>
<dbReference type="PROSITE" id="PS50893">
    <property type="entry name" value="ABC_TRANSPORTER_2"/>
    <property type="match status" value="1"/>
</dbReference>
<dbReference type="GO" id="GO:0016887">
    <property type="term" value="F:ATP hydrolysis activity"/>
    <property type="evidence" value="ECO:0007669"/>
    <property type="project" value="InterPro"/>
</dbReference>
<evidence type="ECO:0000313" key="5">
    <source>
        <dbReference type="EMBL" id="TCL65939.1"/>
    </source>
</evidence>
<keyword evidence="3 5" id="KW-0067">ATP-binding</keyword>
<dbReference type="InterPro" id="IPR003439">
    <property type="entry name" value="ABC_transporter-like_ATP-bd"/>
</dbReference>
<proteinExistence type="predicted"/>
<dbReference type="InterPro" id="IPR027417">
    <property type="entry name" value="P-loop_NTPase"/>
</dbReference>
<comment type="caution">
    <text evidence="5">The sequence shown here is derived from an EMBL/GenBank/DDBJ whole genome shotgun (WGS) entry which is preliminary data.</text>
</comment>
<dbReference type="InterPro" id="IPR012340">
    <property type="entry name" value="NA-bd_OB-fold"/>
</dbReference>
<accession>A0A4R1RIW8</accession>
<evidence type="ECO:0000313" key="6">
    <source>
        <dbReference type="Proteomes" id="UP000295008"/>
    </source>
</evidence>
<evidence type="ECO:0000256" key="1">
    <source>
        <dbReference type="ARBA" id="ARBA00022448"/>
    </source>
</evidence>
<dbReference type="Gene3D" id="2.40.50.100">
    <property type="match status" value="1"/>
</dbReference>
<dbReference type="Gene3D" id="2.40.50.140">
    <property type="entry name" value="Nucleic acid-binding proteins"/>
    <property type="match status" value="1"/>
</dbReference>
<keyword evidence="2" id="KW-0547">Nucleotide-binding</keyword>
<keyword evidence="1" id="KW-0813">Transport</keyword>
<dbReference type="SUPFAM" id="SSF50331">
    <property type="entry name" value="MOP-like"/>
    <property type="match status" value="1"/>
</dbReference>
<evidence type="ECO:0000259" key="4">
    <source>
        <dbReference type="PROSITE" id="PS50893"/>
    </source>
</evidence>
<dbReference type="OrthoDB" id="9790614at2"/>
<feature type="domain" description="ABC transporter" evidence="4">
    <location>
        <begin position="7"/>
        <end position="241"/>
    </location>
</feature>
<dbReference type="PANTHER" id="PTHR43875:SF4">
    <property type="entry name" value="GLUCOSE IMPORT ATP-BINDING PROTEIN GLCV"/>
    <property type="match status" value="1"/>
</dbReference>
<dbReference type="Pfam" id="PF03459">
    <property type="entry name" value="TOBE"/>
    <property type="match status" value="1"/>
</dbReference>
<dbReference type="InterPro" id="IPR017871">
    <property type="entry name" value="ABC_transporter-like_CS"/>
</dbReference>
<protein>
    <submittedName>
        <fullName evidence="5">Putative spermidine/putrescine transport system ATP-binding protein</fullName>
    </submittedName>
</protein>
<dbReference type="SUPFAM" id="SSF52540">
    <property type="entry name" value="P-loop containing nucleoside triphosphate hydrolases"/>
    <property type="match status" value="1"/>
</dbReference>
<sequence>MRDFKTFTIKNVCKSFGPKQALNNFNLTLEKGQFITFLGPSGCGKSTALNCIAGLIPITSGAMFIDDECIDDGVHSVPPEKREFGMVFQNYALFPHLTVFNNIAFGLELKKLDKQVIRERVKSVLKMVHLEGYEEKFPNQMSGGEQQRVAIARCIVMEPRLLMLDEPLSNLDAKLRIDMRYEIKSIHNRLQISSIYVTHDQQEALALSDRIVVMKSGHIQQVGTPEEVYSQPANLFVADFMGFRNIWPAEIETITEGGAELEVRLNVQGVKLASRLGPEAAQAKRAGLMAAFQKRQPVYTAIRPEDIALGENGPNQQECQVDVVEYLGQTSQVAASFTNGVRIDLRPEARVDQGETIRLTIAPEKIQVFTKEG</sequence>
<dbReference type="Proteomes" id="UP000295008">
    <property type="component" value="Unassembled WGS sequence"/>
</dbReference>
<dbReference type="GO" id="GO:0005524">
    <property type="term" value="F:ATP binding"/>
    <property type="evidence" value="ECO:0007669"/>
    <property type="project" value="UniProtKB-KW"/>
</dbReference>